<evidence type="ECO:0000313" key="4">
    <source>
        <dbReference type="Proteomes" id="UP000262825"/>
    </source>
</evidence>
<keyword evidence="1" id="KW-0469">Meiosis</keyword>
<gene>
    <name evidence="3" type="ORF">SCODWIG_02684</name>
</gene>
<dbReference type="PANTHER" id="PTHR40375">
    <property type="entry name" value="SPORULATION-SPECIFIC PROTEIN 22"/>
    <property type="match status" value="1"/>
</dbReference>
<evidence type="ECO:0000256" key="2">
    <source>
        <dbReference type="ARBA" id="ARBA00031845"/>
    </source>
</evidence>
<organism evidence="3 4">
    <name type="scientific">Saccharomycodes ludwigii</name>
    <dbReference type="NCBI Taxonomy" id="36035"/>
    <lineage>
        <taxon>Eukaryota</taxon>
        <taxon>Fungi</taxon>
        <taxon>Dikarya</taxon>
        <taxon>Ascomycota</taxon>
        <taxon>Saccharomycotina</taxon>
        <taxon>Saccharomycetes</taxon>
        <taxon>Saccharomycodales</taxon>
        <taxon>Saccharomycodaceae</taxon>
        <taxon>Saccharomycodes</taxon>
    </lineage>
</organism>
<dbReference type="InterPro" id="IPR039057">
    <property type="entry name" value="Spo22/ZIP4"/>
</dbReference>
<dbReference type="Proteomes" id="UP000262825">
    <property type="component" value="Unassembled WGS sequence"/>
</dbReference>
<reference evidence="4" key="1">
    <citation type="submission" date="2018-06" db="EMBL/GenBank/DDBJ databases">
        <authorList>
            <person name="Guldener U."/>
        </authorList>
    </citation>
    <scope>NUCLEOTIDE SEQUENCE [LARGE SCALE GENOMIC DNA]</scope>
    <source>
        <strain evidence="4">UTAD17</strain>
    </source>
</reference>
<dbReference type="Gene3D" id="1.25.40.10">
    <property type="entry name" value="Tetratricopeptide repeat domain"/>
    <property type="match status" value="1"/>
</dbReference>
<evidence type="ECO:0000313" key="3">
    <source>
        <dbReference type="EMBL" id="SSD60923.1"/>
    </source>
</evidence>
<dbReference type="InterPro" id="IPR011990">
    <property type="entry name" value="TPR-like_helical_dom_sf"/>
</dbReference>
<sequence>MNESNCNFQESVSEIIDYTNWLTNEITTTSKLEQKNLTSIEDKLDLLIPMVEKYDQSIRITMLSIDDDKMYLLENNVSNLWNSISIGLKVDHNASLQRLLCKCKFFATLLFSLIEALSSSTEHKIRILKCYVSCIKTFLDGNFTEVLTKVQEKSELLLPLVEEVCKTPEGKNKDSVKKLKIEYFLVNFQFNLANDKFEAAAFYQSKLNTFKDCCLVDEQSIIEICRTIYNTSLELTDKEHINMEDANRAISLLNTAVQFIDSKMGTLTAIESYNEVNYLVLCLLSKCLLETKQFVAAKEVIDKLQSLFPDKINTFKLVLQWIDFQNSTEEPPKLTTIELREKTIMKMIMSVNIKENLDELITCINSQGKYALDSALRCLDNLFLNRMDPEKDYKLLEKLILVKVFLISQNKTLENISKIKKLDEFFDVCNKMFTSKLSSSTTQTVVPLLWSVGKQLYKKKKYLDSIGWFELGLHEVLSIICDTRAKFQRALQLSHFELGNYGKISEIYEAMSEKDKNHSLSKLILFKTLVRQKKIERAIEVLNTINSKNCLNYGEILLYCIEEVKKTTELIVPLINNLLTFINLESVSFENLKPDSIVSIASVLRYSIQMLLTLNDEENVEEWLMDYAGLLKDLLTTSINFFTKIQTLKKISINTGHGSINVYELEWFAAICYNLQTKCFGVMDIKLCNHLMYVDIAIQFLQLIRTYELSAAFTEDINFWYSRCIILKCSYILDKKINLSPKLLNEMNNSLSESLEECRNMCLKDNKTQRFNKSTLDIILILFQCSLQEKDEKNIANILEFPEVSLNTELLKNIMEVLISNKKISDNILFSVCLRIISKGLCDSKMNETDLFAWFRYLLSTDTVVNEKTDACLKLLDTFHERLKSDENIDFVSSHSLKKDIDWLVIFCWNKCVEDAINGSETSSVLWCQKSILFAKLGGLEEAEKIFSLWSSLAEAAGIQKNSVLL</sequence>
<dbReference type="VEuPathDB" id="FungiDB:SCODWIG_02684"/>
<dbReference type="GO" id="GO:0090173">
    <property type="term" value="P:regulation of synaptonemal complex assembly"/>
    <property type="evidence" value="ECO:0007669"/>
    <property type="project" value="InterPro"/>
</dbReference>
<protein>
    <recommendedName>
        <fullName evidence="2">Protein ZIP4 homolog</fullName>
    </recommendedName>
</protein>
<dbReference type="InterPro" id="IPR013940">
    <property type="entry name" value="Spo22/ZIP4/TEX11"/>
</dbReference>
<dbReference type="EMBL" id="UFAJ01000499">
    <property type="protein sequence ID" value="SSD60923.1"/>
    <property type="molecule type" value="Genomic_DNA"/>
</dbReference>
<keyword evidence="4" id="KW-1185">Reference proteome</keyword>
<dbReference type="PANTHER" id="PTHR40375:SF2">
    <property type="entry name" value="SPORULATION-SPECIFIC PROTEIN 22"/>
    <property type="match status" value="1"/>
</dbReference>
<accession>A0A376B893</accession>
<dbReference type="GO" id="GO:0051321">
    <property type="term" value="P:meiotic cell cycle"/>
    <property type="evidence" value="ECO:0007669"/>
    <property type="project" value="UniProtKB-KW"/>
</dbReference>
<evidence type="ECO:0000256" key="1">
    <source>
        <dbReference type="ARBA" id="ARBA00023254"/>
    </source>
</evidence>
<dbReference type="AlphaFoldDB" id="A0A376B893"/>
<name>A0A376B893_9ASCO</name>
<dbReference type="Pfam" id="PF08631">
    <property type="entry name" value="SPO22"/>
    <property type="match status" value="1"/>
</dbReference>
<proteinExistence type="predicted"/>